<evidence type="ECO:0000259" key="6">
    <source>
        <dbReference type="PROSITE" id="PS51394"/>
    </source>
</evidence>
<evidence type="ECO:0000313" key="8">
    <source>
        <dbReference type="Proteomes" id="UP001642484"/>
    </source>
</evidence>
<dbReference type="Pfam" id="PF00627">
    <property type="entry name" value="UBA"/>
    <property type="match status" value="1"/>
</dbReference>
<dbReference type="PROSITE" id="PS50030">
    <property type="entry name" value="UBA"/>
    <property type="match status" value="1"/>
</dbReference>
<evidence type="ECO:0000256" key="2">
    <source>
        <dbReference type="ARBA" id="ARBA00022574"/>
    </source>
</evidence>
<organism evidence="7 8">
    <name type="scientific">Durusdinium trenchii</name>
    <dbReference type="NCBI Taxonomy" id="1381693"/>
    <lineage>
        <taxon>Eukaryota</taxon>
        <taxon>Sar</taxon>
        <taxon>Alveolata</taxon>
        <taxon>Dinophyceae</taxon>
        <taxon>Suessiales</taxon>
        <taxon>Symbiodiniaceae</taxon>
        <taxon>Durusdinium</taxon>
    </lineage>
</organism>
<dbReference type="InterPro" id="IPR038122">
    <property type="entry name" value="PFU_sf"/>
</dbReference>
<reference evidence="7 8" key="1">
    <citation type="submission" date="2024-02" db="EMBL/GenBank/DDBJ databases">
        <authorList>
            <person name="Chen Y."/>
            <person name="Shah S."/>
            <person name="Dougan E. K."/>
            <person name="Thang M."/>
            <person name="Chan C."/>
        </authorList>
    </citation>
    <scope>NUCLEOTIDE SEQUENCE [LARGE SCALE GENOMIC DNA]</scope>
</reference>
<protein>
    <recommendedName>
        <fullName evidence="9">Guanine nucleotide-binding protein subunit beta-like protein</fullName>
    </recommendedName>
</protein>
<evidence type="ECO:0000313" key="7">
    <source>
        <dbReference type="EMBL" id="CAK9056080.1"/>
    </source>
</evidence>
<dbReference type="Gene3D" id="2.130.10.10">
    <property type="entry name" value="YVTN repeat-like/Quinoprotein amine dehydrogenase"/>
    <property type="match status" value="2"/>
</dbReference>
<evidence type="ECO:0008006" key="9">
    <source>
        <dbReference type="Google" id="ProtNLM"/>
    </source>
</evidence>
<dbReference type="SMART" id="SM00165">
    <property type="entry name" value="UBA"/>
    <property type="match status" value="1"/>
</dbReference>
<keyword evidence="8" id="KW-1185">Reference proteome</keyword>
<dbReference type="PANTHER" id="PTHR19849">
    <property type="entry name" value="PHOSPHOLIPASE A-2-ACTIVATING PROTEIN"/>
    <property type="match status" value="1"/>
</dbReference>
<dbReference type="SMART" id="SM00320">
    <property type="entry name" value="WD40"/>
    <property type="match status" value="7"/>
</dbReference>
<dbReference type="CDD" id="cd00200">
    <property type="entry name" value="WD40"/>
    <property type="match status" value="1"/>
</dbReference>
<gene>
    <name evidence="7" type="ORF">CCMP2556_LOCUS27834</name>
</gene>
<evidence type="ECO:0000256" key="4">
    <source>
        <dbReference type="PROSITE-ProRule" id="PRU00221"/>
    </source>
</evidence>
<dbReference type="PROSITE" id="PS50082">
    <property type="entry name" value="WD_REPEATS_2"/>
    <property type="match status" value="2"/>
</dbReference>
<dbReference type="InterPro" id="IPR020472">
    <property type="entry name" value="WD40_PAC1"/>
</dbReference>
<keyword evidence="3" id="KW-0677">Repeat</keyword>
<dbReference type="Pfam" id="PF00400">
    <property type="entry name" value="WD40"/>
    <property type="match status" value="5"/>
</dbReference>
<evidence type="ECO:0000256" key="3">
    <source>
        <dbReference type="ARBA" id="ARBA00022737"/>
    </source>
</evidence>
<dbReference type="InterPro" id="IPR015940">
    <property type="entry name" value="UBA"/>
</dbReference>
<dbReference type="InterPro" id="IPR036322">
    <property type="entry name" value="WD40_repeat_dom_sf"/>
</dbReference>
<feature type="repeat" description="WD" evidence="4">
    <location>
        <begin position="198"/>
        <end position="224"/>
    </location>
</feature>
<sequence>ALSFVAGQLVLAAQLRAEGEVRCVTTLESGGVAFGSMDNLIRVYETLGPPPRLLSGHQRRAGVDGVLALAAVPGTGRLVSAGRDGRIIVWQDGQEVADLKGHGENMEGTNVHVVSALAMTKDGCLISGGWDKTVRLWENQSQKYMMTGHEIAINAVAGLANGDVASGSGDQSIGIWRDGQKLKSLQAKQVVRALCALDGSLLCAGTNDGCMRVWDTNSGQMLAERRVAQSYVLALARRGDQLAAGTSDGQVVILSWTGGELQVKEELQVCGEVYGLSFFANGDLAVGSGDGSCSVWTRDESRVASKALRETFAAQAAAVAVAQAAEPGPPAGGGGGGAASGFDFSSSVEFGTRQLTLSWNRGDDPKAVAERFLRENGLDPRHAGDVIAFVTQTMQQQSLAPSTKDFNFPVEVADGRRLTISWNRGENPQEVALNFARQHGGIAANELPDIANFVQQASGTAGPAMSVQPAVPPELQQQLLQQVMSMGFPEPLARQALESTAWDVEAAVSRLLG</sequence>
<dbReference type="PANTHER" id="PTHR19849:SF0">
    <property type="entry name" value="PHOSPHOLIPASE A-2-ACTIVATING PROTEIN"/>
    <property type="match status" value="1"/>
</dbReference>
<dbReference type="InterPro" id="IPR015943">
    <property type="entry name" value="WD40/YVTN_repeat-like_dom_sf"/>
</dbReference>
<feature type="domain" description="PFU" evidence="6">
    <location>
        <begin position="305"/>
        <end position="404"/>
    </location>
</feature>
<dbReference type="Gene3D" id="1.10.8.10">
    <property type="entry name" value="DNA helicase RuvA subunit, C-terminal domain"/>
    <property type="match status" value="1"/>
</dbReference>
<proteinExistence type="predicted"/>
<evidence type="ECO:0000256" key="1">
    <source>
        <dbReference type="ARBA" id="ARBA00022490"/>
    </source>
</evidence>
<comment type="caution">
    <text evidence="7">The sequence shown here is derived from an EMBL/GenBank/DDBJ whole genome shotgun (WGS) entry which is preliminary data.</text>
</comment>
<feature type="repeat" description="WD" evidence="4">
    <location>
        <begin position="125"/>
        <end position="147"/>
    </location>
</feature>
<dbReference type="InterPro" id="IPR015155">
    <property type="entry name" value="PFU"/>
</dbReference>
<dbReference type="PROSITE" id="PS51394">
    <property type="entry name" value="PFU"/>
    <property type="match status" value="1"/>
</dbReference>
<keyword evidence="1" id="KW-0963">Cytoplasm</keyword>
<dbReference type="SUPFAM" id="SSF46934">
    <property type="entry name" value="UBA-like"/>
    <property type="match status" value="1"/>
</dbReference>
<dbReference type="EMBL" id="CAXAMN010020413">
    <property type="protein sequence ID" value="CAK9056080.1"/>
    <property type="molecule type" value="Genomic_DNA"/>
</dbReference>
<dbReference type="InterPro" id="IPR001680">
    <property type="entry name" value="WD40_rpt"/>
</dbReference>
<feature type="non-terminal residue" evidence="7">
    <location>
        <position position="1"/>
    </location>
</feature>
<accession>A0ABP0MX50</accession>
<name>A0ABP0MX50_9DINO</name>
<dbReference type="Gene3D" id="3.10.20.870">
    <property type="entry name" value="PFU (PLAA family ubiquitin binding), C-terminal domain"/>
    <property type="match status" value="2"/>
</dbReference>
<dbReference type="Proteomes" id="UP001642484">
    <property type="component" value="Unassembled WGS sequence"/>
</dbReference>
<evidence type="ECO:0000259" key="5">
    <source>
        <dbReference type="PROSITE" id="PS50030"/>
    </source>
</evidence>
<dbReference type="PRINTS" id="PR00320">
    <property type="entry name" value="GPROTEINBRPT"/>
</dbReference>
<feature type="domain" description="UBA" evidence="5">
    <location>
        <begin position="474"/>
        <end position="513"/>
    </location>
</feature>
<dbReference type="SUPFAM" id="SSF50978">
    <property type="entry name" value="WD40 repeat-like"/>
    <property type="match status" value="1"/>
</dbReference>
<keyword evidence="2 4" id="KW-0853">WD repeat</keyword>
<dbReference type="InterPro" id="IPR009060">
    <property type="entry name" value="UBA-like_sf"/>
</dbReference>